<dbReference type="EMBL" id="AP012337">
    <property type="protein sequence ID" value="BAL98973.1"/>
    <property type="molecule type" value="Genomic_DNA"/>
</dbReference>
<protein>
    <submittedName>
        <fullName evidence="1">Uncharacterized protein</fullName>
    </submittedName>
</protein>
<evidence type="ECO:0000313" key="2">
    <source>
        <dbReference type="Proteomes" id="UP000007880"/>
    </source>
</evidence>
<accession>I0I136</accession>
<organism evidence="1 2">
    <name type="scientific">Caldilinea aerophila (strain DSM 14535 / JCM 11387 / NBRC 104270 / STL-6-O1)</name>
    <dbReference type="NCBI Taxonomy" id="926550"/>
    <lineage>
        <taxon>Bacteria</taxon>
        <taxon>Bacillati</taxon>
        <taxon>Chloroflexota</taxon>
        <taxon>Caldilineae</taxon>
        <taxon>Caldilineales</taxon>
        <taxon>Caldilineaceae</taxon>
        <taxon>Caldilinea</taxon>
    </lineage>
</organism>
<evidence type="ECO:0000313" key="1">
    <source>
        <dbReference type="EMBL" id="BAL98973.1"/>
    </source>
</evidence>
<reference evidence="1 2" key="1">
    <citation type="submission" date="2012-02" db="EMBL/GenBank/DDBJ databases">
        <title>Complete genome sequence of Caldilinea aerophila DSM 14535 (= NBRC 102666).</title>
        <authorList>
            <person name="Oguchi A."/>
            <person name="Hosoyama A."/>
            <person name="Sekine M."/>
            <person name="Fukai R."/>
            <person name="Kato Y."/>
            <person name="Nakamura S."/>
            <person name="Hanada S."/>
            <person name="Yamazaki S."/>
            <person name="Fujita N."/>
        </authorList>
    </citation>
    <scope>NUCLEOTIDE SEQUENCE [LARGE SCALE GENOMIC DNA]</scope>
    <source>
        <strain evidence="2">DSM 14535 / JCM 11387 / NBRC 104270 / STL-6-O1</strain>
    </source>
</reference>
<dbReference type="AlphaFoldDB" id="I0I136"/>
<dbReference type="Proteomes" id="UP000007880">
    <property type="component" value="Chromosome"/>
</dbReference>
<dbReference type="KEGG" id="cap:CLDAP_09340"/>
<proteinExistence type="predicted"/>
<keyword evidence="2" id="KW-1185">Reference proteome</keyword>
<sequence>MIAGRNLAVHIPYALQIYIAELHYTCLPGHRRSFSACAFPICPEADTSLRPIAVTLEA</sequence>
<dbReference type="HOGENOM" id="CLU_2970708_0_0_0"/>
<gene>
    <name evidence="1" type="ordered locus">CLDAP_09340</name>
</gene>
<name>I0I136_CALAS</name>